<dbReference type="SUPFAM" id="SSF52833">
    <property type="entry name" value="Thioredoxin-like"/>
    <property type="match status" value="1"/>
</dbReference>
<keyword evidence="2" id="KW-0413">Isomerase</keyword>
<dbReference type="InterPro" id="IPR001853">
    <property type="entry name" value="DSBA-like_thioredoxin_dom"/>
</dbReference>
<keyword evidence="3" id="KW-1185">Reference proteome</keyword>
<dbReference type="GO" id="GO:0016853">
    <property type="term" value="F:isomerase activity"/>
    <property type="evidence" value="ECO:0007669"/>
    <property type="project" value="UniProtKB-KW"/>
</dbReference>
<proteinExistence type="predicted"/>
<dbReference type="CDD" id="cd03024">
    <property type="entry name" value="DsbA_FrnE"/>
    <property type="match status" value="1"/>
</dbReference>
<dbReference type="Proteomes" id="UP000284824">
    <property type="component" value="Unassembled WGS sequence"/>
</dbReference>
<name>A0A438M3A2_9ACTN</name>
<gene>
    <name evidence="2" type="ORF">EDD27_2715</name>
</gene>
<dbReference type="Pfam" id="PF01323">
    <property type="entry name" value="DSBA"/>
    <property type="match status" value="1"/>
</dbReference>
<accession>A0A438M3A2</accession>
<dbReference type="PANTHER" id="PTHR13887">
    <property type="entry name" value="GLUTATHIONE S-TRANSFERASE KAPPA"/>
    <property type="match status" value="1"/>
</dbReference>
<evidence type="ECO:0000259" key="1">
    <source>
        <dbReference type="Pfam" id="PF01323"/>
    </source>
</evidence>
<organism evidence="2 3">
    <name type="scientific">Nonomuraea polychroma</name>
    <dbReference type="NCBI Taxonomy" id="46176"/>
    <lineage>
        <taxon>Bacteria</taxon>
        <taxon>Bacillati</taxon>
        <taxon>Actinomycetota</taxon>
        <taxon>Actinomycetes</taxon>
        <taxon>Streptosporangiales</taxon>
        <taxon>Streptosporangiaceae</taxon>
        <taxon>Nonomuraea</taxon>
    </lineage>
</organism>
<dbReference type="PANTHER" id="PTHR13887:SF41">
    <property type="entry name" value="THIOREDOXIN SUPERFAMILY PROTEIN"/>
    <property type="match status" value="1"/>
</dbReference>
<reference evidence="2 3" key="1">
    <citation type="submission" date="2019-01" db="EMBL/GenBank/DDBJ databases">
        <title>Sequencing the genomes of 1000 actinobacteria strains.</title>
        <authorList>
            <person name="Klenk H.-P."/>
        </authorList>
    </citation>
    <scope>NUCLEOTIDE SEQUENCE [LARGE SCALE GENOMIC DNA]</scope>
    <source>
        <strain evidence="2 3">DSM 43925</strain>
    </source>
</reference>
<sequence length="218" mass="23815">MSTVRIDIWSDVVCPWCYIGKRRLESALARFEHADEVELHWHSFQLDPSHPKGHREPSFDHLARKYGAAPAQVRQMTQQVTDLAAAEGLTYALDKAISVNTIDAHRVSHLAAQHGLGAQMHERLLSAHLVEGEIVDDPDTLVRLAAELGIPEDETRKVLGSDAYADAVEADISEARGLGITGVPFFVLNRAYGVSGAQAADTFLSALRTVRSEAVAAR</sequence>
<dbReference type="GO" id="GO:0016491">
    <property type="term" value="F:oxidoreductase activity"/>
    <property type="evidence" value="ECO:0007669"/>
    <property type="project" value="InterPro"/>
</dbReference>
<dbReference type="Gene3D" id="3.40.30.10">
    <property type="entry name" value="Glutaredoxin"/>
    <property type="match status" value="1"/>
</dbReference>
<evidence type="ECO:0000313" key="2">
    <source>
        <dbReference type="EMBL" id="RVX40310.1"/>
    </source>
</evidence>
<dbReference type="InterPro" id="IPR036249">
    <property type="entry name" value="Thioredoxin-like_sf"/>
</dbReference>
<dbReference type="RefSeq" id="WP_338324639.1">
    <property type="nucleotide sequence ID" value="NZ_SAUN01000001.1"/>
</dbReference>
<feature type="domain" description="DSBA-like thioredoxin" evidence="1">
    <location>
        <begin position="6"/>
        <end position="207"/>
    </location>
</feature>
<evidence type="ECO:0000313" key="3">
    <source>
        <dbReference type="Proteomes" id="UP000284824"/>
    </source>
</evidence>
<dbReference type="EMBL" id="SAUN01000001">
    <property type="protein sequence ID" value="RVX40310.1"/>
    <property type="molecule type" value="Genomic_DNA"/>
</dbReference>
<dbReference type="AlphaFoldDB" id="A0A438M3A2"/>
<comment type="caution">
    <text evidence="2">The sequence shown here is derived from an EMBL/GenBank/DDBJ whole genome shotgun (WGS) entry which is preliminary data.</text>
</comment>
<protein>
    <submittedName>
        <fullName evidence="2">Putative DsbA family dithiol-disulfide isomerase</fullName>
    </submittedName>
</protein>